<feature type="compositionally biased region" description="Low complexity" evidence="2">
    <location>
        <begin position="481"/>
        <end position="498"/>
    </location>
</feature>
<feature type="coiled-coil region" evidence="1">
    <location>
        <begin position="98"/>
        <end position="125"/>
    </location>
</feature>
<sequence length="879" mass="100382">MKKSLTDQEAKVEAGFLQLHQWQEVDRTERENLKSLLSEKVDVAVFNELREATRELARQTKLLREDVDAMKSHVAVIGNPEVRQEFASLINLQPCKTIRKLEDVVEGIKEKIHQTENTLNSFKCEEFPKEVGLVKSGLNKVVNDLKDYFGTGRPQTLSNELDTILNQIDMLESEVKHIKSSVSDQEHWHSQQQSKIEDTVQLAVQKVSALVPEAKNLEITTLGNQANLDKLNQKLELVANDLSSNMSNFNALRQEVKLVQSVLTGDKEMITDLKSLVEKLMVNNEVCATSVLISVDAPESYMNTHLKQGALVHESKVALTKHVNEEILKLGNQKRWVENVKLTLIKGQKEFEGLQAQVADSTRNLTHFKDSLRLDTFKQQMESIQSAMNSKLDNEIRLNSTNAFNGLQRMKNEFGEMISEGLQTSHVRFGEVRKTQLNINPSLQQDVQQKRHHAPPPNDAMIIVSSDDNQESIRFQKSKSRAQNSSSSPSPRPNRTTNFPHAGTSRNLYSHPANRYSSPPVQTSSPSFRKGKYFNPGRARRHAEGIKASSVRKERSQMNARDKDEDQALLLALQHHVRILTSTKRDKSDSLRLVTEEDLNKLPKLNPGFSNLPLPPNAPYLITLDEVSLEISDDVDVRHAFGKFCEQKARQYGLPFVGLAFEDSTWARDWNARTKNFLFDTLLHALQFGEYPQCYSASSSGPDPTRVQRLLDSHLKYQLEIIERSTKDESFVESTRQSDRRATRRLRLAERRLEACNEVRELSIYAKLFEDERLCSSDESLDDPLDEDKIRHTPPWRSQLATVLVNRVDTAYKEYRKNEYPKRTGRKPSKRIPPPNNPVMSDSRCWPIELPEDCYSPSWLKELAPHDRVSLKAQEPMLV</sequence>
<comment type="caution">
    <text evidence="3">The sequence shown here is derived from an EMBL/GenBank/DDBJ whole genome shotgun (WGS) entry which is preliminary data.</text>
</comment>
<evidence type="ECO:0000256" key="2">
    <source>
        <dbReference type="SAM" id="MobiDB-lite"/>
    </source>
</evidence>
<feature type="compositionally biased region" description="Basic and acidic residues" evidence="2">
    <location>
        <begin position="551"/>
        <end position="561"/>
    </location>
</feature>
<evidence type="ECO:0000256" key="1">
    <source>
        <dbReference type="SAM" id="Coils"/>
    </source>
</evidence>
<feature type="compositionally biased region" description="Polar residues" evidence="2">
    <location>
        <begin position="515"/>
        <end position="527"/>
    </location>
</feature>
<feature type="region of interest" description="Disordered" evidence="2">
    <location>
        <begin position="472"/>
        <end position="561"/>
    </location>
</feature>
<accession>A0A0L6VEB9</accession>
<name>A0A0L6VEB9_9BASI</name>
<dbReference type="OrthoDB" id="2507612at2759"/>
<protein>
    <submittedName>
        <fullName evidence="3">Uncharacterized protein</fullName>
    </submittedName>
</protein>
<reference evidence="3 4" key="1">
    <citation type="submission" date="2015-08" db="EMBL/GenBank/DDBJ databases">
        <title>Next Generation Sequencing and Analysis of the Genome of Puccinia sorghi L Schw, the Causal Agent of Maize Common Rust.</title>
        <authorList>
            <person name="Rochi L."/>
            <person name="Burguener G."/>
            <person name="Darino M."/>
            <person name="Turjanski A."/>
            <person name="Kreff E."/>
            <person name="Dieguez M.J."/>
            <person name="Sacco F."/>
        </authorList>
    </citation>
    <scope>NUCLEOTIDE SEQUENCE [LARGE SCALE GENOMIC DNA]</scope>
    <source>
        <strain evidence="3 4">RO10H11247</strain>
    </source>
</reference>
<dbReference type="EMBL" id="LAVV01006658">
    <property type="protein sequence ID" value="KNZ58892.1"/>
    <property type="molecule type" value="Genomic_DNA"/>
</dbReference>
<gene>
    <name evidence="3" type="ORF">VP01_1839g2</name>
</gene>
<dbReference type="VEuPathDB" id="FungiDB:VP01_1839g2"/>
<keyword evidence="4" id="KW-1185">Reference proteome</keyword>
<evidence type="ECO:0000313" key="4">
    <source>
        <dbReference type="Proteomes" id="UP000037035"/>
    </source>
</evidence>
<proteinExistence type="predicted"/>
<dbReference type="Proteomes" id="UP000037035">
    <property type="component" value="Unassembled WGS sequence"/>
</dbReference>
<dbReference type="AlphaFoldDB" id="A0A0L6VEB9"/>
<feature type="region of interest" description="Disordered" evidence="2">
    <location>
        <begin position="819"/>
        <end position="838"/>
    </location>
</feature>
<organism evidence="3 4">
    <name type="scientific">Puccinia sorghi</name>
    <dbReference type="NCBI Taxonomy" id="27349"/>
    <lineage>
        <taxon>Eukaryota</taxon>
        <taxon>Fungi</taxon>
        <taxon>Dikarya</taxon>
        <taxon>Basidiomycota</taxon>
        <taxon>Pucciniomycotina</taxon>
        <taxon>Pucciniomycetes</taxon>
        <taxon>Pucciniales</taxon>
        <taxon>Pucciniaceae</taxon>
        <taxon>Puccinia</taxon>
    </lineage>
</organism>
<dbReference type="STRING" id="27349.A0A0L6VEB9"/>
<keyword evidence="1" id="KW-0175">Coiled coil</keyword>
<evidence type="ECO:0000313" key="3">
    <source>
        <dbReference type="EMBL" id="KNZ58892.1"/>
    </source>
</evidence>